<sequence>MDWPNNPPLPEPVVTTSPSTPLAHAAADLISPSPLVDQPRRRSLHEPPLSSGPLHQSLPGASFVASSGPP</sequence>
<dbReference type="AlphaFoldDB" id="A0AAD6J7F7"/>
<evidence type="ECO:0000313" key="3">
    <source>
        <dbReference type="Proteomes" id="UP001162972"/>
    </source>
</evidence>
<organism evidence="2 3">
    <name type="scientific">Salix udensis</name>
    <dbReference type="NCBI Taxonomy" id="889485"/>
    <lineage>
        <taxon>Eukaryota</taxon>
        <taxon>Viridiplantae</taxon>
        <taxon>Streptophyta</taxon>
        <taxon>Embryophyta</taxon>
        <taxon>Tracheophyta</taxon>
        <taxon>Spermatophyta</taxon>
        <taxon>Magnoliopsida</taxon>
        <taxon>eudicotyledons</taxon>
        <taxon>Gunneridae</taxon>
        <taxon>Pentapetalae</taxon>
        <taxon>rosids</taxon>
        <taxon>fabids</taxon>
        <taxon>Malpighiales</taxon>
        <taxon>Salicaceae</taxon>
        <taxon>Saliceae</taxon>
        <taxon>Salix</taxon>
    </lineage>
</organism>
<evidence type="ECO:0000313" key="2">
    <source>
        <dbReference type="EMBL" id="KAJ6397263.1"/>
    </source>
</evidence>
<name>A0AAD6J7F7_9ROSI</name>
<feature type="region of interest" description="Disordered" evidence="1">
    <location>
        <begin position="1"/>
        <end position="70"/>
    </location>
</feature>
<gene>
    <name evidence="2" type="ORF">OIU84_020265</name>
</gene>
<proteinExistence type="predicted"/>
<evidence type="ECO:0000256" key="1">
    <source>
        <dbReference type="SAM" id="MobiDB-lite"/>
    </source>
</evidence>
<feature type="compositionally biased region" description="Pro residues" evidence="1">
    <location>
        <begin position="1"/>
        <end position="11"/>
    </location>
</feature>
<feature type="compositionally biased region" description="Low complexity" evidence="1">
    <location>
        <begin position="12"/>
        <end position="22"/>
    </location>
</feature>
<dbReference type="EMBL" id="JAPFFJ010000034">
    <property type="protein sequence ID" value="KAJ6397263.1"/>
    <property type="molecule type" value="Genomic_DNA"/>
</dbReference>
<reference evidence="2" key="1">
    <citation type="submission" date="2022-10" db="EMBL/GenBank/DDBJ databases">
        <authorList>
            <person name="Hyden B.L."/>
            <person name="Feng K."/>
            <person name="Yates T."/>
            <person name="Jawdy S."/>
            <person name="Smart L.B."/>
            <person name="Muchero W."/>
        </authorList>
    </citation>
    <scope>NUCLEOTIDE SEQUENCE</scope>
    <source>
        <tissue evidence="2">Shoot tip</tissue>
    </source>
</reference>
<reference evidence="2" key="2">
    <citation type="journal article" date="2023" name="Int. J. Mol. Sci.">
        <title>De Novo Assembly and Annotation of 11 Diverse Shrub Willow (Salix) Genomes Reveals Novel Gene Organization in Sex-Linked Regions.</title>
        <authorList>
            <person name="Hyden B."/>
            <person name="Feng K."/>
            <person name="Yates T.B."/>
            <person name="Jawdy S."/>
            <person name="Cereghino C."/>
            <person name="Smart L.B."/>
            <person name="Muchero W."/>
        </authorList>
    </citation>
    <scope>NUCLEOTIDE SEQUENCE</scope>
    <source>
        <tissue evidence="2">Shoot tip</tissue>
    </source>
</reference>
<dbReference type="Proteomes" id="UP001162972">
    <property type="component" value="Unassembled WGS sequence"/>
</dbReference>
<comment type="caution">
    <text evidence="2">The sequence shown here is derived from an EMBL/GenBank/DDBJ whole genome shotgun (WGS) entry which is preliminary data.</text>
</comment>
<protein>
    <submittedName>
        <fullName evidence="2">Uncharacterized protein</fullName>
    </submittedName>
</protein>
<accession>A0AAD6J7F7</accession>
<keyword evidence="3" id="KW-1185">Reference proteome</keyword>